<organism evidence="2 3">
    <name type="scientific">Streptomyces ipomoeae 91-03</name>
    <dbReference type="NCBI Taxonomy" id="698759"/>
    <lineage>
        <taxon>Bacteria</taxon>
        <taxon>Bacillati</taxon>
        <taxon>Actinomycetota</taxon>
        <taxon>Actinomycetes</taxon>
        <taxon>Kitasatosporales</taxon>
        <taxon>Streptomycetaceae</taxon>
        <taxon>Streptomyces</taxon>
    </lineage>
</organism>
<evidence type="ECO:0000313" key="3">
    <source>
        <dbReference type="Proteomes" id="UP000010411"/>
    </source>
</evidence>
<evidence type="ECO:0000256" key="1">
    <source>
        <dbReference type="SAM" id="MobiDB-lite"/>
    </source>
</evidence>
<reference evidence="2 3" key="1">
    <citation type="submission" date="2012-11" db="EMBL/GenBank/DDBJ databases">
        <authorList>
            <person name="Huguet-Tapia J.C."/>
            <person name="Durkin A.S."/>
            <person name="Pettis G.S."/>
            <person name="Badger J.H."/>
        </authorList>
    </citation>
    <scope>NUCLEOTIDE SEQUENCE [LARGE SCALE GENOMIC DNA]</scope>
    <source>
        <strain evidence="2 3">91-03</strain>
    </source>
</reference>
<name>L1KW34_9ACTN</name>
<dbReference type="EMBL" id="AEJC01000321">
    <property type="protein sequence ID" value="EKX65031.1"/>
    <property type="molecule type" value="Genomic_DNA"/>
</dbReference>
<gene>
    <name evidence="2" type="ORF">STRIP9103_04657</name>
</gene>
<protein>
    <submittedName>
        <fullName evidence="2">Uncharacterized protein</fullName>
    </submittedName>
</protein>
<proteinExistence type="predicted"/>
<accession>L1KW34</accession>
<comment type="caution">
    <text evidence="2">The sequence shown here is derived from an EMBL/GenBank/DDBJ whole genome shotgun (WGS) entry which is preliminary data.</text>
</comment>
<dbReference type="AlphaFoldDB" id="L1KW34"/>
<keyword evidence="3" id="KW-1185">Reference proteome</keyword>
<sequence>MRPVGDLHRATGPVERLGPFVRVLVGCPYGVRPPGPVGTAQQPGLPGEGRLRREGDLPGEGRLGGERHLSGERGLGRERCLSREGGLGRERCLSREGGLRRLGRLLRPTRLARLGRERGLAGAGSRGLAGLRVRPRGRLRAFGGRVGRCAQLAAPTGAAGLVRRGGGARLGLGLRLRLLRL</sequence>
<dbReference type="Proteomes" id="UP000010411">
    <property type="component" value="Unassembled WGS sequence"/>
</dbReference>
<feature type="region of interest" description="Disordered" evidence="1">
    <location>
        <begin position="33"/>
        <end position="69"/>
    </location>
</feature>
<evidence type="ECO:0000313" key="2">
    <source>
        <dbReference type="EMBL" id="EKX65031.1"/>
    </source>
</evidence>